<dbReference type="RefSeq" id="WP_406583065.1">
    <property type="nucleotide sequence ID" value="NZ_JBJHQH010000025.1"/>
</dbReference>
<keyword evidence="3 7" id="KW-0812">Transmembrane</keyword>
<evidence type="ECO:0000256" key="2">
    <source>
        <dbReference type="ARBA" id="ARBA00022475"/>
    </source>
</evidence>
<evidence type="ECO:0000256" key="1">
    <source>
        <dbReference type="ARBA" id="ARBA00004651"/>
    </source>
</evidence>
<feature type="transmembrane region" description="Helical" evidence="7">
    <location>
        <begin position="157"/>
        <end position="176"/>
    </location>
</feature>
<evidence type="ECO:0000256" key="7">
    <source>
        <dbReference type="SAM" id="Phobius"/>
    </source>
</evidence>
<evidence type="ECO:0000256" key="3">
    <source>
        <dbReference type="ARBA" id="ARBA00022692"/>
    </source>
</evidence>
<feature type="transmembrane region" description="Helical" evidence="7">
    <location>
        <begin position="237"/>
        <end position="268"/>
    </location>
</feature>
<protein>
    <submittedName>
        <fullName evidence="8">Branched-chain amino acid ABC transporter permease</fullName>
    </submittedName>
</protein>
<dbReference type="Pfam" id="PF02653">
    <property type="entry name" value="BPD_transp_2"/>
    <property type="match status" value="1"/>
</dbReference>
<evidence type="ECO:0000313" key="8">
    <source>
        <dbReference type="EMBL" id="MFK9094600.1"/>
    </source>
</evidence>
<dbReference type="PANTHER" id="PTHR30482">
    <property type="entry name" value="HIGH-AFFINITY BRANCHED-CHAIN AMINO ACID TRANSPORT SYSTEM PERMEASE"/>
    <property type="match status" value="1"/>
</dbReference>
<accession>A0ABW8RM62</accession>
<keyword evidence="5 7" id="KW-0472">Membrane</keyword>
<reference evidence="8 9" key="1">
    <citation type="submission" date="2024-11" db="EMBL/GenBank/DDBJ databases">
        <authorList>
            <person name="Lucas J.A."/>
        </authorList>
    </citation>
    <scope>NUCLEOTIDE SEQUENCE [LARGE SCALE GENOMIC DNA]</scope>
    <source>
        <strain evidence="8 9">Z 5.4</strain>
    </source>
</reference>
<comment type="caution">
    <text evidence="8">The sequence shown here is derived from an EMBL/GenBank/DDBJ whole genome shotgun (WGS) entry which is preliminary data.</text>
</comment>
<dbReference type="Proteomes" id="UP001623041">
    <property type="component" value="Unassembled WGS sequence"/>
</dbReference>
<dbReference type="InterPro" id="IPR001851">
    <property type="entry name" value="ABC_transp_permease"/>
</dbReference>
<feature type="transmembrane region" description="Helical" evidence="7">
    <location>
        <begin position="83"/>
        <end position="101"/>
    </location>
</feature>
<dbReference type="EMBL" id="JBJHQH010000025">
    <property type="protein sequence ID" value="MFK9094600.1"/>
    <property type="molecule type" value="Genomic_DNA"/>
</dbReference>
<evidence type="ECO:0000256" key="4">
    <source>
        <dbReference type="ARBA" id="ARBA00022989"/>
    </source>
</evidence>
<comment type="subcellular location">
    <subcellularLocation>
        <location evidence="1">Cell membrane</location>
        <topology evidence="1">Multi-pass membrane protein</topology>
    </subcellularLocation>
</comment>
<keyword evidence="9" id="KW-1185">Reference proteome</keyword>
<gene>
    <name evidence="8" type="ORF">ACJEBI_24400</name>
</gene>
<name>A0ABW8RM62_9BACI</name>
<dbReference type="InterPro" id="IPR043428">
    <property type="entry name" value="LivM-like"/>
</dbReference>
<dbReference type="CDD" id="cd06581">
    <property type="entry name" value="TM_PBP1_LivM_like"/>
    <property type="match status" value="1"/>
</dbReference>
<keyword evidence="4 7" id="KW-1133">Transmembrane helix</keyword>
<feature type="compositionally biased region" description="Basic and acidic residues" evidence="6">
    <location>
        <begin position="324"/>
        <end position="334"/>
    </location>
</feature>
<dbReference type="PANTHER" id="PTHR30482:SF10">
    <property type="entry name" value="HIGH-AFFINITY BRANCHED-CHAIN AMINO ACID TRANSPORT PROTEIN BRAE"/>
    <property type="match status" value="1"/>
</dbReference>
<evidence type="ECO:0000256" key="6">
    <source>
        <dbReference type="SAM" id="MobiDB-lite"/>
    </source>
</evidence>
<proteinExistence type="predicted"/>
<feature type="transmembrane region" description="Helical" evidence="7">
    <location>
        <begin position="34"/>
        <end position="52"/>
    </location>
</feature>
<organism evidence="8 9">
    <name type="scientific">Bacillus salipaludis</name>
    <dbReference type="NCBI Taxonomy" id="2547811"/>
    <lineage>
        <taxon>Bacteria</taxon>
        <taxon>Bacillati</taxon>
        <taxon>Bacillota</taxon>
        <taxon>Bacilli</taxon>
        <taxon>Bacillales</taxon>
        <taxon>Bacillaceae</taxon>
        <taxon>Bacillus</taxon>
    </lineage>
</organism>
<keyword evidence="2" id="KW-1003">Cell membrane</keyword>
<feature type="transmembrane region" description="Helical" evidence="7">
    <location>
        <begin position="206"/>
        <end position="225"/>
    </location>
</feature>
<evidence type="ECO:0000256" key="5">
    <source>
        <dbReference type="ARBA" id="ARBA00023136"/>
    </source>
</evidence>
<sequence>MKKISKRPIVLVLFLLALVFPFLSNNYWLDVGILALIYIILAQGLNIVAGYAGLLDLGYAAFFAIGAYTTGILMTAFDWPFLLTLPVAACLSAICGVLIGAPTLRLRSDYLAVVTLGFGEIIRITATNLKITGTATGIFGIPNPKFGGFILSEPSHFYYLILVLAVLTILVTSRLGKSRVGRAWTYIREDEDAAEAMGVDRVKMKLLAFTTGAIIGGLAGSFFAVKMGAVSPNSFKVLQSIMILLAVVLGGIGSVTGVTIGAIIVIMLPEALRDVSDWRFLVFGIVMIVMMLFRPQGIWPAKHETEAEPETNDGTESPPLPIQLKKELDIEGNP</sequence>
<feature type="transmembrane region" description="Helical" evidence="7">
    <location>
        <begin position="59"/>
        <end position="77"/>
    </location>
</feature>
<evidence type="ECO:0000313" key="9">
    <source>
        <dbReference type="Proteomes" id="UP001623041"/>
    </source>
</evidence>
<feature type="region of interest" description="Disordered" evidence="6">
    <location>
        <begin position="304"/>
        <end position="334"/>
    </location>
</feature>
<feature type="transmembrane region" description="Helical" evidence="7">
    <location>
        <begin position="280"/>
        <end position="299"/>
    </location>
</feature>